<sequence>MISDTHQSRLASQYHIPFQHHGVKLPNFARCNRPPSAAFKFYHLADTVFLWQQAAAHYDASLRLRCTWRSQFFFFKSLQMTKEPRHGMPRPSIFVNPPIPLAPTTCSLAPLRNRVFCHGRLCITSFCRNVADRNGENGIAMEYDIQGSKNYISSVITTPLVSLLVASTMRSASTK</sequence>
<dbReference type="EMBL" id="JAACJJ010000001">
    <property type="protein sequence ID" value="KAF5330489.1"/>
    <property type="molecule type" value="Genomic_DNA"/>
</dbReference>
<evidence type="ECO:0000313" key="2">
    <source>
        <dbReference type="Proteomes" id="UP000567179"/>
    </source>
</evidence>
<organism evidence="1 2">
    <name type="scientific">Psilocybe cf. subviscida</name>
    <dbReference type="NCBI Taxonomy" id="2480587"/>
    <lineage>
        <taxon>Eukaryota</taxon>
        <taxon>Fungi</taxon>
        <taxon>Dikarya</taxon>
        <taxon>Basidiomycota</taxon>
        <taxon>Agaricomycotina</taxon>
        <taxon>Agaricomycetes</taxon>
        <taxon>Agaricomycetidae</taxon>
        <taxon>Agaricales</taxon>
        <taxon>Agaricineae</taxon>
        <taxon>Strophariaceae</taxon>
        <taxon>Psilocybe</taxon>
    </lineage>
</organism>
<gene>
    <name evidence="1" type="ORF">D9619_005180</name>
</gene>
<accession>A0A8H5BWF3</accession>
<protein>
    <submittedName>
        <fullName evidence="1">Uncharacterized protein</fullName>
    </submittedName>
</protein>
<keyword evidence="2" id="KW-1185">Reference proteome</keyword>
<evidence type="ECO:0000313" key="1">
    <source>
        <dbReference type="EMBL" id="KAF5330489.1"/>
    </source>
</evidence>
<comment type="caution">
    <text evidence="1">The sequence shown here is derived from an EMBL/GenBank/DDBJ whole genome shotgun (WGS) entry which is preliminary data.</text>
</comment>
<dbReference type="AlphaFoldDB" id="A0A8H5BWF3"/>
<reference evidence="1 2" key="1">
    <citation type="journal article" date="2020" name="ISME J.">
        <title>Uncovering the hidden diversity of litter-decomposition mechanisms in mushroom-forming fungi.</title>
        <authorList>
            <person name="Floudas D."/>
            <person name="Bentzer J."/>
            <person name="Ahren D."/>
            <person name="Johansson T."/>
            <person name="Persson P."/>
            <person name="Tunlid A."/>
        </authorList>
    </citation>
    <scope>NUCLEOTIDE SEQUENCE [LARGE SCALE GENOMIC DNA]</scope>
    <source>
        <strain evidence="1 2">CBS 101986</strain>
    </source>
</reference>
<dbReference type="Proteomes" id="UP000567179">
    <property type="component" value="Unassembled WGS sequence"/>
</dbReference>
<name>A0A8H5BWF3_9AGAR</name>
<proteinExistence type="predicted"/>